<gene>
    <name evidence="6" type="primary">xerC_172</name>
    <name evidence="6" type="ORF">SDC9_107445</name>
</gene>
<dbReference type="EMBL" id="VSSQ01017879">
    <property type="protein sequence ID" value="MPM60593.1"/>
    <property type="molecule type" value="Genomic_DNA"/>
</dbReference>
<sequence length="407" mass="46336">MGGKRSNGEGSIYKRADGKWCSAITVGTDPITGKIKRKTFYGKTKEEVRQKLIDLQYKLQNDAYIEPSILTFSAWIDIWLNQYKKGSIRDKTFENYEYLSRVHIKPSIGNIQLKKLTPEVIQNFYNEKHEHGRSDGKGGLSAKTVRNIHNIIHECLDQAIKSGKITRNVSEATTLPRKQQKEIHILTREDEIKFLKVAIEDRLGIAFIVSLATGLRLGELLGLHWADINLDEGIINVRQALARVKLFKEDGSTESVLKFQPPKTKAGRRTIPLPTNVLKYIKVHKLNQSKEKLSIGEDYENNALVFCTEFGKPIDPRNLIRKFQQILKKANLSKTNLHSLRHTYATRLLESNEHPKVVQEILGHSSISVTLDIYSHVLPEIKKAAAEKINDIFEIKNPSVKEGLIEK</sequence>
<proteinExistence type="predicted"/>
<reference evidence="6" key="1">
    <citation type="submission" date="2019-08" db="EMBL/GenBank/DDBJ databases">
        <authorList>
            <person name="Kucharzyk K."/>
            <person name="Murdoch R.W."/>
            <person name="Higgins S."/>
            <person name="Loffler F."/>
        </authorList>
    </citation>
    <scope>NUCLEOTIDE SEQUENCE</scope>
</reference>
<feature type="domain" description="Tyr recombinase" evidence="4">
    <location>
        <begin position="181"/>
        <end position="387"/>
    </location>
</feature>
<evidence type="ECO:0000256" key="2">
    <source>
        <dbReference type="ARBA" id="ARBA00023125"/>
    </source>
</evidence>
<dbReference type="InterPro" id="IPR010998">
    <property type="entry name" value="Integrase_recombinase_N"/>
</dbReference>
<keyword evidence="1" id="KW-0229">DNA integration</keyword>
<evidence type="ECO:0000313" key="6">
    <source>
        <dbReference type="EMBL" id="MPM60593.1"/>
    </source>
</evidence>
<dbReference type="Pfam" id="PF14659">
    <property type="entry name" value="Phage_int_SAM_3"/>
    <property type="match status" value="1"/>
</dbReference>
<dbReference type="InterPro" id="IPR011010">
    <property type="entry name" value="DNA_brk_join_enz"/>
</dbReference>
<feature type="domain" description="Core-binding (CB)" evidence="5">
    <location>
        <begin position="70"/>
        <end position="160"/>
    </location>
</feature>
<protein>
    <submittedName>
        <fullName evidence="6">Tyrosine recombinase XerC</fullName>
    </submittedName>
</protein>
<dbReference type="InterPro" id="IPR004107">
    <property type="entry name" value="Integrase_SAM-like_N"/>
</dbReference>
<dbReference type="PANTHER" id="PTHR30349:SF91">
    <property type="entry name" value="INTA PROTEIN"/>
    <property type="match status" value="1"/>
</dbReference>
<dbReference type="GO" id="GO:0006310">
    <property type="term" value="P:DNA recombination"/>
    <property type="evidence" value="ECO:0007669"/>
    <property type="project" value="UniProtKB-KW"/>
</dbReference>
<keyword evidence="2" id="KW-0238">DNA-binding</keyword>
<dbReference type="Gene3D" id="1.10.150.130">
    <property type="match status" value="1"/>
</dbReference>
<accession>A0A645BBN4</accession>
<dbReference type="AlphaFoldDB" id="A0A645BBN4"/>
<dbReference type="InterPro" id="IPR013762">
    <property type="entry name" value="Integrase-like_cat_sf"/>
</dbReference>
<dbReference type="PROSITE" id="PS51898">
    <property type="entry name" value="TYR_RECOMBINASE"/>
    <property type="match status" value="1"/>
</dbReference>
<dbReference type="SUPFAM" id="SSF56349">
    <property type="entry name" value="DNA breaking-rejoining enzymes"/>
    <property type="match status" value="1"/>
</dbReference>
<dbReference type="PROSITE" id="PS51900">
    <property type="entry name" value="CB"/>
    <property type="match status" value="1"/>
</dbReference>
<name>A0A645BBN4_9ZZZZ</name>
<evidence type="ECO:0000256" key="1">
    <source>
        <dbReference type="ARBA" id="ARBA00022908"/>
    </source>
</evidence>
<dbReference type="InterPro" id="IPR050090">
    <property type="entry name" value="Tyrosine_recombinase_XerCD"/>
</dbReference>
<evidence type="ECO:0000256" key="3">
    <source>
        <dbReference type="ARBA" id="ARBA00023172"/>
    </source>
</evidence>
<organism evidence="6">
    <name type="scientific">bioreactor metagenome</name>
    <dbReference type="NCBI Taxonomy" id="1076179"/>
    <lineage>
        <taxon>unclassified sequences</taxon>
        <taxon>metagenomes</taxon>
        <taxon>ecological metagenomes</taxon>
    </lineage>
</organism>
<dbReference type="GO" id="GO:0015074">
    <property type="term" value="P:DNA integration"/>
    <property type="evidence" value="ECO:0007669"/>
    <property type="project" value="UniProtKB-KW"/>
</dbReference>
<comment type="caution">
    <text evidence="6">The sequence shown here is derived from an EMBL/GenBank/DDBJ whole genome shotgun (WGS) entry which is preliminary data.</text>
</comment>
<dbReference type="InterPro" id="IPR044068">
    <property type="entry name" value="CB"/>
</dbReference>
<evidence type="ECO:0000259" key="4">
    <source>
        <dbReference type="PROSITE" id="PS51898"/>
    </source>
</evidence>
<dbReference type="InterPro" id="IPR002104">
    <property type="entry name" value="Integrase_catalytic"/>
</dbReference>
<dbReference type="PANTHER" id="PTHR30349">
    <property type="entry name" value="PHAGE INTEGRASE-RELATED"/>
    <property type="match status" value="1"/>
</dbReference>
<dbReference type="Gene3D" id="1.10.443.10">
    <property type="entry name" value="Intergrase catalytic core"/>
    <property type="match status" value="1"/>
</dbReference>
<evidence type="ECO:0000259" key="5">
    <source>
        <dbReference type="PROSITE" id="PS51900"/>
    </source>
</evidence>
<dbReference type="CDD" id="cd01189">
    <property type="entry name" value="INT_ICEBs1_C_like"/>
    <property type="match status" value="1"/>
</dbReference>
<dbReference type="GO" id="GO:0003677">
    <property type="term" value="F:DNA binding"/>
    <property type="evidence" value="ECO:0007669"/>
    <property type="project" value="UniProtKB-KW"/>
</dbReference>
<keyword evidence="3" id="KW-0233">DNA recombination</keyword>
<dbReference type="Pfam" id="PF00589">
    <property type="entry name" value="Phage_integrase"/>
    <property type="match status" value="1"/>
</dbReference>